<name>A0A7C3IXS0_9CREN</name>
<evidence type="ECO:0000259" key="1">
    <source>
        <dbReference type="Pfam" id="PF00535"/>
    </source>
</evidence>
<dbReference type="InterPro" id="IPR001173">
    <property type="entry name" value="Glyco_trans_2-like"/>
</dbReference>
<dbReference type="SUPFAM" id="SSF53448">
    <property type="entry name" value="Nucleotide-diphospho-sugar transferases"/>
    <property type="match status" value="1"/>
</dbReference>
<comment type="caution">
    <text evidence="2">The sequence shown here is derived from an EMBL/GenBank/DDBJ whole genome shotgun (WGS) entry which is preliminary data.</text>
</comment>
<gene>
    <name evidence="2" type="ORF">ENS19_06255</name>
</gene>
<dbReference type="InterPro" id="IPR029044">
    <property type="entry name" value="Nucleotide-diphossugar_trans"/>
</dbReference>
<accession>A0A7C3IXS0</accession>
<feature type="domain" description="Glycosyltransferase 2-like" evidence="1">
    <location>
        <begin position="56"/>
        <end position="120"/>
    </location>
</feature>
<dbReference type="AlphaFoldDB" id="A0A7C3IXS0"/>
<proteinExistence type="predicted"/>
<evidence type="ECO:0000313" key="2">
    <source>
        <dbReference type="EMBL" id="HFK20870.1"/>
    </source>
</evidence>
<dbReference type="GO" id="GO:0016740">
    <property type="term" value="F:transferase activity"/>
    <property type="evidence" value="ECO:0007669"/>
    <property type="project" value="UniProtKB-KW"/>
</dbReference>
<reference evidence="2" key="1">
    <citation type="journal article" date="2020" name="mSystems">
        <title>Genome- and Community-Level Interaction Insights into Carbon Utilization and Element Cycling Functions of Hydrothermarchaeota in Hydrothermal Sediment.</title>
        <authorList>
            <person name="Zhou Z."/>
            <person name="Liu Y."/>
            <person name="Xu W."/>
            <person name="Pan J."/>
            <person name="Luo Z.H."/>
            <person name="Li M."/>
        </authorList>
    </citation>
    <scope>NUCLEOTIDE SEQUENCE [LARGE SCALE GENOMIC DNA]</scope>
    <source>
        <strain evidence="2">SpSt-468</strain>
    </source>
</reference>
<organism evidence="2">
    <name type="scientific">Candidatus Methanomethylicus mesodigestus</name>
    <dbReference type="NCBI Taxonomy" id="1867258"/>
    <lineage>
        <taxon>Archaea</taxon>
        <taxon>Thermoproteota</taxon>
        <taxon>Methanosuratincolia</taxon>
        <taxon>Candidatus Methanomethylicales</taxon>
        <taxon>Candidatus Methanomethylicaceae</taxon>
        <taxon>Candidatus Methanomethylicus</taxon>
    </lineage>
</organism>
<dbReference type="CDD" id="cd00761">
    <property type="entry name" value="Glyco_tranf_GTA_type"/>
    <property type="match status" value="1"/>
</dbReference>
<sequence>MTKNFNIWFKNFHAGIVLKVDVLIPTKDPSKIRPRLLQVLKGSDWVGEIIIETSKPLSRARVIGARKCSTEWIAMFDDDVEIPENWFDSILPFIQLKDILAISTPSIDVNNVHMIAYKRVMDHFRPLEQRDAPFIDNTLIKREVLLNYNPSPLFYSEDELLYRYIKKHGKWIHPPSCGVKHFLVMKDLVKAAIIMEQLGFYPLYKFLRSRVAYFTISILAIGYSHTYKTMTFFWKSNIKLMAGFLKARVNKKGII</sequence>
<dbReference type="Pfam" id="PF00535">
    <property type="entry name" value="Glycos_transf_2"/>
    <property type="match status" value="1"/>
</dbReference>
<dbReference type="EMBL" id="DSTX01000011">
    <property type="protein sequence ID" value="HFK20870.1"/>
    <property type="molecule type" value="Genomic_DNA"/>
</dbReference>
<dbReference type="Gene3D" id="3.90.550.10">
    <property type="entry name" value="Spore Coat Polysaccharide Biosynthesis Protein SpsA, Chain A"/>
    <property type="match status" value="1"/>
</dbReference>
<protein>
    <submittedName>
        <fullName evidence="2">Glycosyltransferase</fullName>
    </submittedName>
</protein>
<keyword evidence="2" id="KW-0808">Transferase</keyword>